<protein>
    <submittedName>
        <fullName evidence="2">Uncharacterized protein</fullName>
    </submittedName>
</protein>
<sequence length="108" mass="11338">MPPLHLKTPPGRIHADMQEAPAGPVVAPPATRSNPGAAKQTEAGGPTTEIETSRLIRITTPPRLLPSSIVGTAQTRASLPGEERLSPRGPSRDPDSFVFTQESKPAAD</sequence>
<feature type="compositionally biased region" description="Low complexity" evidence="1">
    <location>
        <begin position="20"/>
        <end position="30"/>
    </location>
</feature>
<reference evidence="2" key="2">
    <citation type="submission" date="2024-04" db="UniProtKB">
        <authorList>
            <consortium name="Ensembl"/>
        </authorList>
    </citation>
    <scope>IDENTIFICATION</scope>
</reference>
<name>G3Q7L7_GASAC</name>
<dbReference type="Ensembl" id="ENSGACT00000025928.1">
    <property type="protein sequence ID" value="ENSGACP00000025877.1"/>
    <property type="gene ID" value="ENSGACG00000019576.1"/>
</dbReference>
<reference evidence="2" key="1">
    <citation type="submission" date="2006-01" db="EMBL/GenBank/DDBJ databases">
        <authorList>
            <person name="Lindblad-Toh K."/>
            <person name="Mauceli E."/>
            <person name="Grabherr M."/>
            <person name="Chang J.L."/>
            <person name="Lander E.S."/>
        </authorList>
    </citation>
    <scope>NUCLEOTIDE SEQUENCE [LARGE SCALE GENOMIC DNA]</scope>
</reference>
<dbReference type="AlphaFoldDB" id="G3Q7L7"/>
<dbReference type="InParanoid" id="G3Q7L7"/>
<accession>G3Q7L7</accession>
<evidence type="ECO:0000313" key="2">
    <source>
        <dbReference type="Ensembl" id="ENSGACP00000025877.1"/>
    </source>
</evidence>
<feature type="compositionally biased region" description="Polar residues" evidence="1">
    <location>
        <begin position="98"/>
        <end position="108"/>
    </location>
</feature>
<evidence type="ECO:0000256" key="1">
    <source>
        <dbReference type="SAM" id="MobiDB-lite"/>
    </source>
</evidence>
<proteinExistence type="predicted"/>
<dbReference type="STRING" id="69293.ENSGACP00000025877"/>
<dbReference type="Bgee" id="ENSGACG00000019576">
    <property type="expression patterns" value="Expressed in camera-type eye"/>
</dbReference>
<organism evidence="2">
    <name type="scientific">Gasterosteus aculeatus</name>
    <name type="common">Three-spined stickleback</name>
    <dbReference type="NCBI Taxonomy" id="69293"/>
    <lineage>
        <taxon>Eukaryota</taxon>
        <taxon>Metazoa</taxon>
        <taxon>Chordata</taxon>
        <taxon>Craniata</taxon>
        <taxon>Vertebrata</taxon>
        <taxon>Euteleostomi</taxon>
        <taxon>Actinopterygii</taxon>
        <taxon>Neopterygii</taxon>
        <taxon>Teleostei</taxon>
        <taxon>Neoteleostei</taxon>
        <taxon>Acanthomorphata</taxon>
        <taxon>Eupercaria</taxon>
        <taxon>Perciformes</taxon>
        <taxon>Cottioidei</taxon>
        <taxon>Gasterosteales</taxon>
        <taxon>Gasterosteidae</taxon>
        <taxon>Gasterosteus</taxon>
    </lineage>
</organism>
<feature type="compositionally biased region" description="Basic and acidic residues" evidence="1">
    <location>
        <begin position="81"/>
        <end position="95"/>
    </location>
</feature>
<feature type="region of interest" description="Disordered" evidence="1">
    <location>
        <begin position="1"/>
        <end position="108"/>
    </location>
</feature>